<keyword evidence="3" id="KW-0285">Flavoprotein</keyword>
<dbReference type="InterPro" id="IPR051209">
    <property type="entry name" value="FAD-bind_Monooxygenase_sf"/>
</dbReference>
<reference evidence="7 8" key="1">
    <citation type="journal article" date="2015" name="Environ. Microbiol.">
        <title>Metagenome sequence of Elaphomyces granulatus from sporocarp tissue reveals Ascomycota ectomycorrhizal fingerprints of genome expansion and a Proteobacteria-rich microbiome.</title>
        <authorList>
            <person name="Quandt C.A."/>
            <person name="Kohler A."/>
            <person name="Hesse C.N."/>
            <person name="Sharpton T.J."/>
            <person name="Martin F."/>
            <person name="Spatafora J.W."/>
        </authorList>
    </citation>
    <scope>NUCLEOTIDE SEQUENCE [LARGE SCALE GENOMIC DNA]</scope>
    <source>
        <strain evidence="7 8">OSC145934</strain>
    </source>
</reference>
<accession>A0A232LMN8</accession>
<evidence type="ECO:0000259" key="6">
    <source>
        <dbReference type="Pfam" id="PF07992"/>
    </source>
</evidence>
<sequence>MASKSSQYLPFRQVVIIGGGFGGLAMACELKRKLNFRDFVIYERNPGLGGTWYDNNYPGAAADIPGAVYQLSFAPEPNFSRIFPGRNEMHTYMLNVADRFNILQHLQCNHAWIGSTWLDDRKCWRIELRSTQTGEVSIQECKVLISATGHMVDPKRFDVPGKSDFKGQIVHSSKWTDEIDLKGKNVVVLGNGSTAVQVVPAILNDVQKCTQIQRAPQWILNRPNPHVSTRVRQFLALFPIIFALLQGFGFAVAEAFFPLLGKGIPQMNKNQFKKCDIPQKYHQLLTPSFQPGCKRLVFASEYLQCLKNPKVDLIQEEIVSLGEKAVFTTSGNQYPCDILILAHGFESNTFKLPLKGRDGITPEEHWNNAGGPSCYKGCAMNGFPNFFMIRGPNMASG</sequence>
<dbReference type="GO" id="GO:0016491">
    <property type="term" value="F:oxidoreductase activity"/>
    <property type="evidence" value="ECO:0007669"/>
    <property type="project" value="InterPro"/>
</dbReference>
<name>A0A232LMN8_9EURO</name>
<comment type="similarity">
    <text evidence="2">Belongs to the FAD-binding monooxygenase family.</text>
</comment>
<feature type="transmembrane region" description="Helical" evidence="5">
    <location>
        <begin position="234"/>
        <end position="260"/>
    </location>
</feature>
<protein>
    <recommendedName>
        <fullName evidence="6">FAD/NAD(P)-binding domain-containing protein</fullName>
    </recommendedName>
</protein>
<dbReference type="PANTHER" id="PTHR42877">
    <property type="entry name" value="L-ORNITHINE N(5)-MONOOXYGENASE-RELATED"/>
    <property type="match status" value="1"/>
</dbReference>
<evidence type="ECO:0000256" key="2">
    <source>
        <dbReference type="ARBA" id="ARBA00010139"/>
    </source>
</evidence>
<comment type="caution">
    <text evidence="7">The sequence shown here is derived from an EMBL/GenBank/DDBJ whole genome shotgun (WGS) entry which is preliminary data.</text>
</comment>
<dbReference type="EMBL" id="NPHW01007014">
    <property type="protein sequence ID" value="OXV05420.1"/>
    <property type="molecule type" value="Genomic_DNA"/>
</dbReference>
<keyword evidence="5" id="KW-0472">Membrane</keyword>
<evidence type="ECO:0000313" key="8">
    <source>
        <dbReference type="Proteomes" id="UP000243515"/>
    </source>
</evidence>
<dbReference type="Gene3D" id="3.50.50.60">
    <property type="entry name" value="FAD/NAD(P)-binding domain"/>
    <property type="match status" value="2"/>
</dbReference>
<evidence type="ECO:0000256" key="3">
    <source>
        <dbReference type="ARBA" id="ARBA00022630"/>
    </source>
</evidence>
<keyword evidence="8" id="KW-1185">Reference proteome</keyword>
<dbReference type="Proteomes" id="UP000243515">
    <property type="component" value="Unassembled WGS sequence"/>
</dbReference>
<gene>
    <name evidence="7" type="ORF">Egran_06812</name>
</gene>
<dbReference type="OrthoDB" id="74360at2759"/>
<dbReference type="InterPro" id="IPR023753">
    <property type="entry name" value="FAD/NAD-binding_dom"/>
</dbReference>
<feature type="domain" description="FAD/NAD(P)-binding" evidence="6">
    <location>
        <begin position="13"/>
        <end position="232"/>
    </location>
</feature>
<comment type="cofactor">
    <cofactor evidence="1">
        <name>FAD</name>
        <dbReference type="ChEBI" id="CHEBI:57692"/>
    </cofactor>
</comment>
<organism evidence="7 8">
    <name type="scientific">Elaphomyces granulatus</name>
    <dbReference type="NCBI Taxonomy" id="519963"/>
    <lineage>
        <taxon>Eukaryota</taxon>
        <taxon>Fungi</taxon>
        <taxon>Dikarya</taxon>
        <taxon>Ascomycota</taxon>
        <taxon>Pezizomycotina</taxon>
        <taxon>Eurotiomycetes</taxon>
        <taxon>Eurotiomycetidae</taxon>
        <taxon>Eurotiales</taxon>
        <taxon>Elaphomycetaceae</taxon>
        <taxon>Elaphomyces</taxon>
    </lineage>
</organism>
<keyword evidence="4" id="KW-0274">FAD</keyword>
<keyword evidence="5" id="KW-1133">Transmembrane helix</keyword>
<dbReference type="PROSITE" id="PS51257">
    <property type="entry name" value="PROKAR_LIPOPROTEIN"/>
    <property type="match status" value="1"/>
</dbReference>
<dbReference type="SUPFAM" id="SSF51905">
    <property type="entry name" value="FAD/NAD(P)-binding domain"/>
    <property type="match status" value="2"/>
</dbReference>
<dbReference type="AlphaFoldDB" id="A0A232LMN8"/>
<dbReference type="InterPro" id="IPR036188">
    <property type="entry name" value="FAD/NAD-bd_sf"/>
</dbReference>
<evidence type="ECO:0000313" key="7">
    <source>
        <dbReference type="EMBL" id="OXV05420.1"/>
    </source>
</evidence>
<proteinExistence type="inferred from homology"/>
<evidence type="ECO:0000256" key="4">
    <source>
        <dbReference type="ARBA" id="ARBA00022827"/>
    </source>
</evidence>
<dbReference type="PANTHER" id="PTHR42877:SF5">
    <property type="entry name" value="L-ORNITHINE N(5)-MONOOXYGENASE-RELATED"/>
    <property type="match status" value="1"/>
</dbReference>
<keyword evidence="5" id="KW-0812">Transmembrane</keyword>
<evidence type="ECO:0000256" key="1">
    <source>
        <dbReference type="ARBA" id="ARBA00001974"/>
    </source>
</evidence>
<dbReference type="Pfam" id="PF07992">
    <property type="entry name" value="Pyr_redox_2"/>
    <property type="match status" value="1"/>
</dbReference>
<evidence type="ECO:0000256" key="5">
    <source>
        <dbReference type="SAM" id="Phobius"/>
    </source>
</evidence>